<feature type="region of interest" description="Disordered" evidence="6">
    <location>
        <begin position="1"/>
        <end position="258"/>
    </location>
</feature>
<gene>
    <name evidence="8" type="ORF">AB1Y20_004041</name>
</gene>
<evidence type="ECO:0000256" key="5">
    <source>
        <dbReference type="ARBA" id="ARBA00023211"/>
    </source>
</evidence>
<evidence type="ECO:0000256" key="3">
    <source>
        <dbReference type="ARBA" id="ARBA00022723"/>
    </source>
</evidence>
<dbReference type="CDD" id="cd00051">
    <property type="entry name" value="EFh"/>
    <property type="match status" value="1"/>
</dbReference>
<dbReference type="PRINTS" id="PR00114">
    <property type="entry name" value="STPHPHTASE"/>
</dbReference>
<dbReference type="SMART" id="SM00054">
    <property type="entry name" value="EFh"/>
    <property type="match status" value="4"/>
</dbReference>
<accession>A0AB34J922</accession>
<comment type="caution">
    <text evidence="8">The sequence shown here is derived from an EMBL/GenBank/DDBJ whole genome shotgun (WGS) entry which is preliminary data.</text>
</comment>
<evidence type="ECO:0000313" key="9">
    <source>
        <dbReference type="Proteomes" id="UP001515480"/>
    </source>
</evidence>
<dbReference type="GO" id="GO:0005509">
    <property type="term" value="F:calcium ion binding"/>
    <property type="evidence" value="ECO:0007669"/>
    <property type="project" value="InterPro"/>
</dbReference>
<evidence type="ECO:0000256" key="4">
    <source>
        <dbReference type="ARBA" id="ARBA00022837"/>
    </source>
</evidence>
<feature type="compositionally biased region" description="Gly residues" evidence="6">
    <location>
        <begin position="80"/>
        <end position="92"/>
    </location>
</feature>
<keyword evidence="5" id="KW-0464">Manganese</keyword>
<dbReference type="SUPFAM" id="SSF47473">
    <property type="entry name" value="EF-hand"/>
    <property type="match status" value="2"/>
</dbReference>
<comment type="similarity">
    <text evidence="2">Belongs to the PPP phosphatase family.</text>
</comment>
<dbReference type="Proteomes" id="UP001515480">
    <property type="component" value="Unassembled WGS sequence"/>
</dbReference>
<dbReference type="PANTHER" id="PTHR45668">
    <property type="entry name" value="SERINE/THREONINE-PROTEIN PHOSPHATASE 5-RELATED"/>
    <property type="match status" value="1"/>
</dbReference>
<dbReference type="SMART" id="SM00156">
    <property type="entry name" value="PP2Ac"/>
    <property type="match status" value="1"/>
</dbReference>
<keyword evidence="9" id="KW-1185">Reference proteome</keyword>
<feature type="domain" description="EF-hand" evidence="7">
    <location>
        <begin position="1055"/>
        <end position="1090"/>
    </location>
</feature>
<dbReference type="GO" id="GO:0016787">
    <property type="term" value="F:hydrolase activity"/>
    <property type="evidence" value="ECO:0007669"/>
    <property type="project" value="InterPro"/>
</dbReference>
<keyword evidence="3" id="KW-0479">Metal-binding</keyword>
<reference evidence="8 9" key="1">
    <citation type="journal article" date="2024" name="Science">
        <title>Giant polyketide synthase enzymes in the biosynthesis of giant marine polyether toxins.</title>
        <authorList>
            <person name="Fallon T.R."/>
            <person name="Shende V.V."/>
            <person name="Wierzbicki I.H."/>
            <person name="Pendleton A.L."/>
            <person name="Watervoot N.F."/>
            <person name="Auber R.P."/>
            <person name="Gonzalez D.J."/>
            <person name="Wisecaver J.H."/>
            <person name="Moore B.S."/>
        </authorList>
    </citation>
    <scope>NUCLEOTIDE SEQUENCE [LARGE SCALE GENOMIC DNA]</scope>
    <source>
        <strain evidence="8 9">12B1</strain>
    </source>
</reference>
<evidence type="ECO:0000256" key="6">
    <source>
        <dbReference type="SAM" id="MobiDB-lite"/>
    </source>
</evidence>
<dbReference type="Pfam" id="PF13499">
    <property type="entry name" value="EF-hand_7"/>
    <property type="match status" value="2"/>
</dbReference>
<dbReference type="Pfam" id="PF00149">
    <property type="entry name" value="Metallophos"/>
    <property type="match status" value="1"/>
</dbReference>
<feature type="compositionally biased region" description="Low complexity" evidence="6">
    <location>
        <begin position="39"/>
        <end position="58"/>
    </location>
</feature>
<feature type="domain" description="EF-hand" evidence="7">
    <location>
        <begin position="1100"/>
        <end position="1135"/>
    </location>
</feature>
<dbReference type="PROSITE" id="PS00018">
    <property type="entry name" value="EF_HAND_1"/>
    <property type="match status" value="1"/>
</dbReference>
<feature type="compositionally biased region" description="Polar residues" evidence="6">
    <location>
        <begin position="157"/>
        <end position="172"/>
    </location>
</feature>
<sequence>MTGKSTARTDSPSNGSHAGVTPPKARPNSAQSQGGGLAGVKALKKQANAPAAAGYSSARPQQVEPLRGGGSSALDSPGSSDGGKGGDSGKGVGAAKLKKGASGKSVSSKRPASPRAKSPSAPAETSLRGRSRKAGSRDGSPLRDVVGWVGGIFRKANPSSEPTSPGAQSVSAQYADDGGQEQAAMSDSSESSSLLNTRLQESMSRRSKSRRGGASPRERDPSTDRGSFSFKGGEREPLSKSFSGLSESSFETEDEERMRAFTTLESAEESDFVNASQDGYKVVEAAAGAGGMSVSERTSSRDASSRRSARRASLRPEELAAVSEDPSPQTVRRCSKGLIDAEGKVIAGDAPAAGPRGKAKAKEREAEHTGSPGRPRSPSQRRPSIRKGDKQRSSRSPSPPPHIGSKLSEWAAEAWKAPLAFGVDKQSAAESTMAYETENAEWFQLMRHAQPDKSYTGPKPHVLVTRADMQAMLQAFRNGEKLHERFVLQLMIGIKRQWTWHAPKFNGQRAQTVLDLPEPAEGTKLVIVGDTHGQLQDVLWIFTEYGPPSEKNIYLFNGDVADRGTNAVEIFMLIFGYMQLYPGSVFLSRGNHENEEINERALKFGGGFAEEVRSKYGAPVFDFFTELFELLPLAFVIAKKALVLHGGLWRHRGVSLSQLRKLDSRRQCPEAPQSYDEYLFFDILWSDPHPNDADGVHESTRGDGCVLFGKDITAEFLRRNSLQMLIRSHQLPSDGHGYEVLHDGRCITVFSASNYGGSCYNAGAVLIWENGEIDAHEFISPGFEKLRAATEKGEKAVAELISRYSSRGEQWEEEVGCAAEPSHVARLDGEIVRMLKERICRSKPALYSALAQADVVESGVIDEATWCKVLTQVLKVDINFAKYRPFLIDLTEDGMVDYNAFLHRYQVRLREQYAGWQHTVLQMFYNSLLAADLEISELISFLDPDGDGRVSLSECVDALNSLKLGLSYGQIRQLVSTLGFDKARDVGGNSPGKSKSSSRANSFVRPEEKPGDAMVDVELYLKRLTLVADTVRPKSEQEKHDLVTIAAWIRQISVSSKRPLAEVFKEWDADGDGYIDYNEFVSCCVEFQNSLDQSTLDYVYTVADLEQIAKVIDTAKSGRINYLAFLSLFRMLEEEGQGCSASHALHANRAVIEHICSTIWANEVLLSKAFRLFDPKQLGLLSPADFRSALASLNDVLATSDNEQPITRQQLDVLVQALPLDSKGKVNYKDFMQSFEVVDTAHEV</sequence>
<proteinExistence type="inferred from homology"/>
<feature type="compositionally biased region" description="Low complexity" evidence="6">
    <location>
        <begin position="987"/>
        <end position="1002"/>
    </location>
</feature>
<feature type="compositionally biased region" description="Low complexity" evidence="6">
    <location>
        <begin position="102"/>
        <end position="123"/>
    </location>
</feature>
<dbReference type="Gene3D" id="3.60.21.10">
    <property type="match status" value="1"/>
</dbReference>
<name>A0AB34J922_PRYPA</name>
<feature type="compositionally biased region" description="Low complexity" evidence="6">
    <location>
        <begin position="239"/>
        <end position="249"/>
    </location>
</feature>
<dbReference type="InterPro" id="IPR029052">
    <property type="entry name" value="Metallo-depent_PP-like"/>
</dbReference>
<dbReference type="PANTHER" id="PTHR45668:SF5">
    <property type="entry name" value="SERINE_THREONINE-PROTEIN PHOSPHATASE 5"/>
    <property type="match status" value="1"/>
</dbReference>
<evidence type="ECO:0000259" key="7">
    <source>
        <dbReference type="PROSITE" id="PS50222"/>
    </source>
</evidence>
<dbReference type="AlphaFoldDB" id="A0AB34J922"/>
<comment type="cofactor">
    <cofactor evidence="1">
        <name>Mn(2+)</name>
        <dbReference type="ChEBI" id="CHEBI:29035"/>
    </cofactor>
</comment>
<evidence type="ECO:0000256" key="2">
    <source>
        <dbReference type="ARBA" id="ARBA00008294"/>
    </source>
</evidence>
<feature type="region of interest" description="Disordered" evidence="6">
    <location>
        <begin position="287"/>
        <end position="405"/>
    </location>
</feature>
<dbReference type="InterPro" id="IPR018247">
    <property type="entry name" value="EF_Hand_1_Ca_BS"/>
</dbReference>
<feature type="region of interest" description="Disordered" evidence="6">
    <location>
        <begin position="986"/>
        <end position="1008"/>
    </location>
</feature>
<dbReference type="InterPro" id="IPR004843">
    <property type="entry name" value="Calcineurin-like_PHP"/>
</dbReference>
<keyword evidence="4" id="KW-0106">Calcium</keyword>
<evidence type="ECO:0000313" key="8">
    <source>
        <dbReference type="EMBL" id="KAL1514965.1"/>
    </source>
</evidence>
<feature type="compositionally biased region" description="Low complexity" evidence="6">
    <location>
        <begin position="347"/>
        <end position="356"/>
    </location>
</feature>
<dbReference type="SUPFAM" id="SSF56300">
    <property type="entry name" value="Metallo-dependent phosphatases"/>
    <property type="match status" value="1"/>
</dbReference>
<dbReference type="InterPro" id="IPR002048">
    <property type="entry name" value="EF_hand_dom"/>
</dbReference>
<feature type="compositionally biased region" description="Polar residues" evidence="6">
    <location>
        <begin position="1"/>
        <end position="16"/>
    </location>
</feature>
<organism evidence="8 9">
    <name type="scientific">Prymnesium parvum</name>
    <name type="common">Toxic golden alga</name>
    <dbReference type="NCBI Taxonomy" id="97485"/>
    <lineage>
        <taxon>Eukaryota</taxon>
        <taxon>Haptista</taxon>
        <taxon>Haptophyta</taxon>
        <taxon>Prymnesiophyceae</taxon>
        <taxon>Prymnesiales</taxon>
        <taxon>Prymnesiaceae</taxon>
        <taxon>Prymnesium</taxon>
    </lineage>
</organism>
<dbReference type="InterPro" id="IPR011992">
    <property type="entry name" value="EF-hand-dom_pair"/>
</dbReference>
<dbReference type="Gene3D" id="1.10.238.10">
    <property type="entry name" value="EF-hand"/>
    <property type="match status" value="3"/>
</dbReference>
<evidence type="ECO:0000256" key="1">
    <source>
        <dbReference type="ARBA" id="ARBA00001936"/>
    </source>
</evidence>
<dbReference type="PROSITE" id="PS50222">
    <property type="entry name" value="EF_HAND_2"/>
    <property type="match status" value="4"/>
</dbReference>
<dbReference type="EMBL" id="JBGBPQ010000012">
    <property type="protein sequence ID" value="KAL1514965.1"/>
    <property type="molecule type" value="Genomic_DNA"/>
</dbReference>
<feature type="domain" description="EF-hand" evidence="7">
    <location>
        <begin position="1161"/>
        <end position="1196"/>
    </location>
</feature>
<feature type="compositionally biased region" description="Low complexity" evidence="6">
    <location>
        <begin position="370"/>
        <end position="382"/>
    </location>
</feature>
<feature type="domain" description="EF-hand" evidence="7">
    <location>
        <begin position="930"/>
        <end position="965"/>
    </location>
</feature>
<dbReference type="InterPro" id="IPR051134">
    <property type="entry name" value="PPP_phosphatase"/>
</dbReference>
<dbReference type="InterPro" id="IPR006186">
    <property type="entry name" value="Ser/Thr-sp_prot-phosphatase"/>
</dbReference>
<protein>
    <recommendedName>
        <fullName evidence="7">EF-hand domain-containing protein</fullName>
    </recommendedName>
</protein>